<evidence type="ECO:0000313" key="3">
    <source>
        <dbReference type="Proteomes" id="UP000789739"/>
    </source>
</evidence>
<reference evidence="2" key="1">
    <citation type="submission" date="2021-06" db="EMBL/GenBank/DDBJ databases">
        <authorList>
            <person name="Kallberg Y."/>
            <person name="Tangrot J."/>
            <person name="Rosling A."/>
        </authorList>
    </citation>
    <scope>NUCLEOTIDE SEQUENCE</scope>
    <source>
        <strain evidence="2">BR232B</strain>
    </source>
</reference>
<accession>A0A9N9D2F5</accession>
<keyword evidence="3" id="KW-1185">Reference proteome</keyword>
<comment type="caution">
    <text evidence="2">The sequence shown here is derived from an EMBL/GenBank/DDBJ whole genome shotgun (WGS) entry which is preliminary data.</text>
</comment>
<keyword evidence="1" id="KW-0472">Membrane</keyword>
<dbReference type="AlphaFoldDB" id="A0A9N9D2F5"/>
<keyword evidence="1" id="KW-1133">Transmembrane helix</keyword>
<organism evidence="2 3">
    <name type="scientific">Paraglomus brasilianum</name>
    <dbReference type="NCBI Taxonomy" id="144538"/>
    <lineage>
        <taxon>Eukaryota</taxon>
        <taxon>Fungi</taxon>
        <taxon>Fungi incertae sedis</taxon>
        <taxon>Mucoromycota</taxon>
        <taxon>Glomeromycotina</taxon>
        <taxon>Glomeromycetes</taxon>
        <taxon>Paraglomerales</taxon>
        <taxon>Paraglomeraceae</taxon>
        <taxon>Paraglomus</taxon>
    </lineage>
</organism>
<keyword evidence="1" id="KW-0812">Transmembrane</keyword>
<proteinExistence type="predicted"/>
<dbReference type="Proteomes" id="UP000789739">
    <property type="component" value="Unassembled WGS sequence"/>
</dbReference>
<name>A0A9N9D2F5_9GLOM</name>
<protein>
    <submittedName>
        <fullName evidence="2">2633_t:CDS:1</fullName>
    </submittedName>
</protein>
<gene>
    <name evidence="2" type="ORF">PBRASI_LOCUS8802</name>
</gene>
<dbReference type="EMBL" id="CAJVPI010001672">
    <property type="protein sequence ID" value="CAG8622729.1"/>
    <property type="molecule type" value="Genomic_DNA"/>
</dbReference>
<evidence type="ECO:0000256" key="1">
    <source>
        <dbReference type="SAM" id="Phobius"/>
    </source>
</evidence>
<sequence>MVTVQMQAQFFGGMYQKIYPTELQDYISQDEFYLRVDALNKPLDPIAVRLAWLSLAELFFASGFFAIIFVLSRTFSGRNADTALYLAMAMYFVTQSMLTYISVVWSLQLEDERERIVNGFNIGDQQRGIEWKYNRTPFWSFNLKRSFILIELDASSRNE</sequence>
<feature type="transmembrane region" description="Helical" evidence="1">
    <location>
        <begin position="50"/>
        <end position="71"/>
    </location>
</feature>
<dbReference type="OrthoDB" id="10436212at2759"/>
<feature type="transmembrane region" description="Helical" evidence="1">
    <location>
        <begin position="83"/>
        <end position="107"/>
    </location>
</feature>
<evidence type="ECO:0000313" key="2">
    <source>
        <dbReference type="EMBL" id="CAG8622729.1"/>
    </source>
</evidence>